<reference evidence="11 12" key="1">
    <citation type="submission" date="2021-02" db="EMBL/GenBank/DDBJ databases">
        <title>Genome assembly of Pseudopithomyces chartarum.</title>
        <authorList>
            <person name="Jauregui R."/>
            <person name="Singh J."/>
            <person name="Voisey C."/>
        </authorList>
    </citation>
    <scope>NUCLEOTIDE SEQUENCE [LARGE SCALE GENOMIC DNA]</scope>
    <source>
        <strain evidence="11 12">AGR01</strain>
    </source>
</reference>
<dbReference type="PANTHER" id="PTHR20661">
    <property type="entry name" value="PHOSPHATIDYLINOSITOL-GLYCAN BIOSYNTHESIS CLASS W PROTEIN"/>
    <property type="match status" value="1"/>
</dbReference>
<evidence type="ECO:0000256" key="5">
    <source>
        <dbReference type="ARBA" id="ARBA00014495"/>
    </source>
</evidence>
<dbReference type="GO" id="GO:0072659">
    <property type="term" value="P:protein localization to plasma membrane"/>
    <property type="evidence" value="ECO:0007669"/>
    <property type="project" value="TreeGrafter"/>
</dbReference>
<name>A0AAN6RE55_9PLEO</name>
<evidence type="ECO:0000256" key="7">
    <source>
        <dbReference type="ARBA" id="ARBA00022692"/>
    </source>
</evidence>
<dbReference type="AlphaFoldDB" id="A0AAN6RE55"/>
<feature type="transmembrane region" description="Helical" evidence="10">
    <location>
        <begin position="253"/>
        <end position="272"/>
    </location>
</feature>
<feature type="transmembrane region" description="Helical" evidence="10">
    <location>
        <begin position="168"/>
        <end position="189"/>
    </location>
</feature>
<accession>A0AAN6RE55</accession>
<evidence type="ECO:0000256" key="1">
    <source>
        <dbReference type="ARBA" id="ARBA00002531"/>
    </source>
</evidence>
<feature type="transmembrane region" description="Helical" evidence="10">
    <location>
        <begin position="292"/>
        <end position="313"/>
    </location>
</feature>
<comment type="similarity">
    <text evidence="4">Belongs to the PIGW family.</text>
</comment>
<feature type="transmembrane region" description="Helical" evidence="10">
    <location>
        <begin position="72"/>
        <end position="92"/>
    </location>
</feature>
<keyword evidence="8 10" id="KW-1133">Transmembrane helix</keyword>
<evidence type="ECO:0000256" key="9">
    <source>
        <dbReference type="ARBA" id="ARBA00023136"/>
    </source>
</evidence>
<evidence type="ECO:0000256" key="10">
    <source>
        <dbReference type="SAM" id="Phobius"/>
    </source>
</evidence>
<feature type="transmembrane region" description="Helical" evidence="10">
    <location>
        <begin position="209"/>
        <end position="233"/>
    </location>
</feature>
<protein>
    <recommendedName>
        <fullName evidence="5">GPI-anchored wall transfer protein 1</fullName>
    </recommendedName>
</protein>
<comment type="pathway">
    <text evidence="3">Glycolipid biosynthesis; glycosylphosphatidylinositol-anchor biosynthesis.</text>
</comment>
<keyword evidence="7 10" id="KW-0812">Transmembrane</keyword>
<keyword evidence="6" id="KW-0337">GPI-anchor biosynthesis</keyword>
<evidence type="ECO:0000256" key="3">
    <source>
        <dbReference type="ARBA" id="ARBA00004687"/>
    </source>
</evidence>
<organism evidence="11 12">
    <name type="scientific">Pseudopithomyces chartarum</name>
    <dbReference type="NCBI Taxonomy" id="1892770"/>
    <lineage>
        <taxon>Eukaryota</taxon>
        <taxon>Fungi</taxon>
        <taxon>Dikarya</taxon>
        <taxon>Ascomycota</taxon>
        <taxon>Pezizomycotina</taxon>
        <taxon>Dothideomycetes</taxon>
        <taxon>Pleosporomycetidae</taxon>
        <taxon>Pleosporales</taxon>
        <taxon>Massarineae</taxon>
        <taxon>Didymosphaeriaceae</taxon>
        <taxon>Pseudopithomyces</taxon>
    </lineage>
</organism>
<evidence type="ECO:0000256" key="8">
    <source>
        <dbReference type="ARBA" id="ARBA00022989"/>
    </source>
</evidence>
<feature type="transmembrane region" description="Helical" evidence="10">
    <location>
        <begin position="325"/>
        <end position="346"/>
    </location>
</feature>
<dbReference type="InterPro" id="IPR009447">
    <property type="entry name" value="PIGW/GWT1"/>
</dbReference>
<evidence type="ECO:0000313" key="12">
    <source>
        <dbReference type="Proteomes" id="UP001280581"/>
    </source>
</evidence>
<dbReference type="GO" id="GO:0005789">
    <property type="term" value="C:endoplasmic reticulum membrane"/>
    <property type="evidence" value="ECO:0007669"/>
    <property type="project" value="UniProtKB-SubCell"/>
</dbReference>
<dbReference type="GO" id="GO:0006506">
    <property type="term" value="P:GPI anchor biosynthetic process"/>
    <property type="evidence" value="ECO:0007669"/>
    <property type="project" value="UniProtKB-KW"/>
</dbReference>
<feature type="transmembrane region" description="Helical" evidence="10">
    <location>
        <begin position="98"/>
        <end position="118"/>
    </location>
</feature>
<dbReference type="GO" id="GO:0032216">
    <property type="term" value="F:glucosaminyl-phosphatidylinositol O-acyltransferase activity"/>
    <property type="evidence" value="ECO:0007669"/>
    <property type="project" value="TreeGrafter"/>
</dbReference>
<evidence type="ECO:0000256" key="2">
    <source>
        <dbReference type="ARBA" id="ARBA00004477"/>
    </source>
</evidence>
<comment type="subcellular location">
    <subcellularLocation>
        <location evidence="2">Endoplasmic reticulum membrane</location>
        <topology evidence="2">Multi-pass membrane protein</topology>
    </subcellularLocation>
</comment>
<feature type="transmembrane region" description="Helical" evidence="10">
    <location>
        <begin position="33"/>
        <end position="51"/>
    </location>
</feature>
<comment type="caution">
    <text evidence="11">The sequence shown here is derived from an EMBL/GenBank/DDBJ whole genome shotgun (WGS) entry which is preliminary data.</text>
</comment>
<evidence type="ECO:0000313" key="11">
    <source>
        <dbReference type="EMBL" id="KAK3201935.1"/>
    </source>
</evidence>
<keyword evidence="12" id="KW-1185">Reference proteome</keyword>
<gene>
    <name evidence="11" type="ORF">GRF29_164g1102577</name>
</gene>
<dbReference type="EMBL" id="WVTA01000015">
    <property type="protein sequence ID" value="KAK3201935.1"/>
    <property type="molecule type" value="Genomic_DNA"/>
</dbReference>
<keyword evidence="9 10" id="KW-0472">Membrane</keyword>
<dbReference type="Proteomes" id="UP001280581">
    <property type="component" value="Unassembled WGS sequence"/>
</dbReference>
<evidence type="ECO:0000256" key="6">
    <source>
        <dbReference type="ARBA" id="ARBA00022502"/>
    </source>
</evidence>
<proteinExistence type="inferred from homology"/>
<evidence type="ECO:0000256" key="4">
    <source>
        <dbReference type="ARBA" id="ARBA00007559"/>
    </source>
</evidence>
<dbReference type="Pfam" id="PF06423">
    <property type="entry name" value="GWT1"/>
    <property type="match status" value="1"/>
</dbReference>
<comment type="function">
    <text evidence="1">Probable acetyltransferase, which acetylates the inositol ring of phosphatidylinositol during biosynthesis of GPI-anchor.</text>
</comment>
<sequence>MVITCIAILAVDFRVFPRRFAKVENWGTSLMDMGVGSFVFTNGVVSVRSSLKTDTGKLPPLSKRLTASLRHAVPLIVLGLVRLISVKGLDYAEHVTEYGIHWNFFFTLGFLPPFVAIFQSLFSLLPSYAVLSCVLAAVYELALDKTKLGAYILAAPRTDLLSKNREGVFSFFGYLAIFLAGQSLGTYALPRQQLLPKDASVSTWFRRSILGKLIVASVCWTALFHISIGYYGLGLGVSRRLANLPYFLWVCSFNSYQIAICCAIETFLFPNIHKALTREDEKQRGRDATSRILYAINRNGLVVFLLANLLTGLVNMTMPTLDMDVISTMGVLVGYITAIAGAAVALDRYDVSIKL</sequence>
<dbReference type="PANTHER" id="PTHR20661:SF0">
    <property type="entry name" value="PHOSPHATIDYLINOSITOL-GLYCAN BIOSYNTHESIS CLASS W PROTEIN"/>
    <property type="match status" value="1"/>
</dbReference>